<accession>A0A2V2ZZG3</accession>
<sequence length="303" mass="35049">MIIKPRFEPEELKLLRYLYRRLESSVKDENHYLNLEKGFAGELQFDRLMQEVPDDWMILNDLLLESSSTLFQIDTLLLAGAILYIFEVKNYEGDFYIENDHWFTTSKTEIKNPLLQLHRSETLLRGLLKELGFNLPIKPYLVFVNPGFQLYQAPLNLPAVFPAQQNRFIEKLKGTPAASKVRNAKLAEQLNSRCLKENPFFRVPGYSYEQFRKGIPCGSCSSFLTPFSQSILICSECGCKEENDSAVLRSVEEFKTLFPEMKITSNGIYEWCSIISSTKVIQRILSRNYEKKGRGKASFYVSK</sequence>
<dbReference type="PROSITE" id="PS50965">
    <property type="entry name" value="NERD"/>
    <property type="match status" value="1"/>
</dbReference>
<comment type="caution">
    <text evidence="2">The sequence shown here is derived from an EMBL/GenBank/DDBJ whole genome shotgun (WGS) entry which is preliminary data.</text>
</comment>
<dbReference type="InterPro" id="IPR011528">
    <property type="entry name" value="NERD"/>
</dbReference>
<dbReference type="EMBL" id="QGTW01000004">
    <property type="protein sequence ID" value="PWW29741.1"/>
    <property type="molecule type" value="Genomic_DNA"/>
</dbReference>
<feature type="domain" description="NERD" evidence="1">
    <location>
        <begin position="37"/>
        <end position="147"/>
    </location>
</feature>
<proteinExistence type="predicted"/>
<dbReference type="AlphaFoldDB" id="A0A2V2ZZG3"/>
<dbReference type="Pfam" id="PF08378">
    <property type="entry name" value="NERD"/>
    <property type="match status" value="1"/>
</dbReference>
<reference evidence="2 3" key="1">
    <citation type="submission" date="2018-05" db="EMBL/GenBank/DDBJ databases">
        <title>Freshwater and sediment microbial communities from various areas in North America, analyzing microbe dynamics in response to fracking.</title>
        <authorList>
            <person name="Lamendella R."/>
        </authorList>
    </citation>
    <scope>NUCLEOTIDE SEQUENCE [LARGE SCALE GENOMIC DNA]</scope>
    <source>
        <strain evidence="2 3">15_TX</strain>
    </source>
</reference>
<dbReference type="OrthoDB" id="2164794at2"/>
<dbReference type="Proteomes" id="UP000247150">
    <property type="component" value="Unassembled WGS sequence"/>
</dbReference>
<name>A0A2V2ZZG3_9BACI</name>
<evidence type="ECO:0000259" key="1">
    <source>
        <dbReference type="PROSITE" id="PS50965"/>
    </source>
</evidence>
<evidence type="ECO:0000313" key="2">
    <source>
        <dbReference type="EMBL" id="PWW29741.1"/>
    </source>
</evidence>
<protein>
    <submittedName>
        <fullName evidence="2">Nuclease-like protein</fullName>
    </submittedName>
</protein>
<organism evidence="2 3">
    <name type="scientific">Cytobacillus oceanisediminis</name>
    <dbReference type="NCBI Taxonomy" id="665099"/>
    <lineage>
        <taxon>Bacteria</taxon>
        <taxon>Bacillati</taxon>
        <taxon>Bacillota</taxon>
        <taxon>Bacilli</taxon>
        <taxon>Bacillales</taxon>
        <taxon>Bacillaceae</taxon>
        <taxon>Cytobacillus</taxon>
    </lineage>
</organism>
<gene>
    <name evidence="2" type="ORF">DFO73_104384</name>
</gene>
<evidence type="ECO:0000313" key="3">
    <source>
        <dbReference type="Proteomes" id="UP000247150"/>
    </source>
</evidence>